<dbReference type="InterPro" id="IPR024747">
    <property type="entry name" value="Pyridox_Oxase-rel"/>
</dbReference>
<dbReference type="Gene3D" id="2.30.110.10">
    <property type="entry name" value="Electron Transport, Fmn-binding Protein, Chain A"/>
    <property type="match status" value="1"/>
</dbReference>
<evidence type="ECO:0000256" key="1">
    <source>
        <dbReference type="SAM" id="MobiDB-lite"/>
    </source>
</evidence>
<gene>
    <name evidence="2" type="ORF">Clacol_006463</name>
</gene>
<sequence>MESTAFDKSELNKVGRHQERAHYDKTTIVSIVREAKIAHVAFVDADGLPQCIPMIAAFEDPESQDLILYLHSHPSSRVYKLLSQPNVRVVATSTILDGYVLALSSFGSSMNYRSAVLHGYTLPLDPNNDAEKNAAFIRITDSTIPGRWDHAREPTPTEFKGTAIIRVAIDTASAKIRIGGPVENKQDLLDDHLTSTVWTGVVPVKHITTAPEPSEYSHSVPLPDHVRQLK</sequence>
<evidence type="ECO:0000313" key="3">
    <source>
        <dbReference type="Proteomes" id="UP001050691"/>
    </source>
</evidence>
<comment type="caution">
    <text evidence="2">The sequence shown here is derived from an EMBL/GenBank/DDBJ whole genome shotgun (WGS) entry which is preliminary data.</text>
</comment>
<dbReference type="PANTHER" id="PTHR34071:SF2">
    <property type="entry name" value="FLAVIN-NUCLEOTIDE-BINDING PROTEIN"/>
    <property type="match status" value="1"/>
</dbReference>
<accession>A0AAV5AEY2</accession>
<evidence type="ECO:0000313" key="2">
    <source>
        <dbReference type="EMBL" id="GJJ12222.1"/>
    </source>
</evidence>
<keyword evidence="3" id="KW-1185">Reference proteome</keyword>
<reference evidence="2" key="1">
    <citation type="submission" date="2021-10" db="EMBL/GenBank/DDBJ databases">
        <title>De novo Genome Assembly of Clathrus columnatus (Basidiomycota, Fungi) Using Illumina and Nanopore Sequence Data.</title>
        <authorList>
            <person name="Ogiso-Tanaka E."/>
            <person name="Itagaki H."/>
            <person name="Hosoya T."/>
            <person name="Hosaka K."/>
        </authorList>
    </citation>
    <scope>NUCLEOTIDE SEQUENCE</scope>
    <source>
        <strain evidence="2">MO-923</strain>
    </source>
</reference>
<dbReference type="SUPFAM" id="SSF50475">
    <property type="entry name" value="FMN-binding split barrel"/>
    <property type="match status" value="1"/>
</dbReference>
<name>A0AAV5AEY2_9AGAM</name>
<feature type="region of interest" description="Disordered" evidence="1">
    <location>
        <begin position="211"/>
        <end position="230"/>
    </location>
</feature>
<organism evidence="2 3">
    <name type="scientific">Clathrus columnatus</name>
    <dbReference type="NCBI Taxonomy" id="1419009"/>
    <lineage>
        <taxon>Eukaryota</taxon>
        <taxon>Fungi</taxon>
        <taxon>Dikarya</taxon>
        <taxon>Basidiomycota</taxon>
        <taxon>Agaricomycotina</taxon>
        <taxon>Agaricomycetes</taxon>
        <taxon>Phallomycetidae</taxon>
        <taxon>Phallales</taxon>
        <taxon>Clathraceae</taxon>
        <taxon>Clathrus</taxon>
    </lineage>
</organism>
<dbReference type="InterPro" id="IPR012349">
    <property type="entry name" value="Split_barrel_FMN-bd"/>
</dbReference>
<protein>
    <submittedName>
        <fullName evidence="2">Uncharacterized protein</fullName>
    </submittedName>
</protein>
<proteinExistence type="predicted"/>
<dbReference type="Pfam" id="PF12900">
    <property type="entry name" value="Pyridox_ox_2"/>
    <property type="match status" value="1"/>
</dbReference>
<dbReference type="Proteomes" id="UP001050691">
    <property type="component" value="Unassembled WGS sequence"/>
</dbReference>
<dbReference type="EMBL" id="BPWL01000007">
    <property type="protein sequence ID" value="GJJ12222.1"/>
    <property type="molecule type" value="Genomic_DNA"/>
</dbReference>
<dbReference type="AlphaFoldDB" id="A0AAV5AEY2"/>
<dbReference type="PANTHER" id="PTHR34071">
    <property type="entry name" value="5-NITROIMIDAZOLE ANTIBIOTICS RESISTANCE PROTEIN, NIMA-FAMILY-RELATED PROTEIN-RELATED"/>
    <property type="match status" value="1"/>
</dbReference>